<protein>
    <submittedName>
        <fullName evidence="12">Uncharacterized protein</fullName>
    </submittedName>
</protein>
<evidence type="ECO:0000256" key="8">
    <source>
        <dbReference type="ARBA" id="ARBA00023170"/>
    </source>
</evidence>
<gene>
    <name evidence="12" type="ORF">MNOR_LOCUS29692</name>
</gene>
<dbReference type="SUPFAM" id="SSF57424">
    <property type="entry name" value="LDL receptor-like module"/>
    <property type="match status" value="1"/>
</dbReference>
<dbReference type="SUPFAM" id="SSF51092">
    <property type="entry name" value="Vitelline membrane outer protein-I (VMO-I)"/>
    <property type="match status" value="1"/>
</dbReference>
<dbReference type="SMART" id="SM00192">
    <property type="entry name" value="LDLa"/>
    <property type="match status" value="1"/>
</dbReference>
<dbReference type="PROSITE" id="PS51257">
    <property type="entry name" value="PROKAR_LIPOPROTEIN"/>
    <property type="match status" value="1"/>
</dbReference>
<keyword evidence="3" id="KW-0812">Transmembrane</keyword>
<keyword evidence="8" id="KW-0675">Receptor</keyword>
<evidence type="ECO:0000256" key="6">
    <source>
        <dbReference type="ARBA" id="ARBA00023136"/>
    </source>
</evidence>
<evidence type="ECO:0000256" key="9">
    <source>
        <dbReference type="ARBA" id="ARBA00023180"/>
    </source>
</evidence>
<accession>A0AAV2RX47</accession>
<evidence type="ECO:0000256" key="11">
    <source>
        <dbReference type="SAM" id="SignalP"/>
    </source>
</evidence>
<dbReference type="InterPro" id="IPR005515">
    <property type="entry name" value="VOMI"/>
</dbReference>
<dbReference type="EMBL" id="CAXKWB010034836">
    <property type="protein sequence ID" value="CAL4145458.1"/>
    <property type="molecule type" value="Genomic_DNA"/>
</dbReference>
<comment type="caution">
    <text evidence="10">Lacks conserved residue(s) required for the propagation of feature annotation.</text>
</comment>
<evidence type="ECO:0000313" key="13">
    <source>
        <dbReference type="Proteomes" id="UP001497623"/>
    </source>
</evidence>
<dbReference type="GO" id="GO:0016020">
    <property type="term" value="C:membrane"/>
    <property type="evidence" value="ECO:0007669"/>
    <property type="project" value="UniProtKB-SubCell"/>
</dbReference>
<dbReference type="Gene3D" id="4.10.400.10">
    <property type="entry name" value="Low-density Lipoprotein Receptor"/>
    <property type="match status" value="1"/>
</dbReference>
<keyword evidence="4" id="KW-0677">Repeat</keyword>
<feature type="disulfide bond" evidence="10">
    <location>
        <begin position="41"/>
        <end position="56"/>
    </location>
</feature>
<dbReference type="CDD" id="cd00112">
    <property type="entry name" value="LDLa"/>
    <property type="match status" value="1"/>
</dbReference>
<comment type="caution">
    <text evidence="12">The sequence shown here is derived from an EMBL/GenBank/DDBJ whole genome shotgun (WGS) entry which is preliminary data.</text>
</comment>
<sequence>MGKLHVYVSLALLCATLGSACQSYEFECVSSGTCYPSYYRCDGYNDCSDGSDEDSCPSEISVDNPYMDHYPDAQWGAEEDCPTGHAFAFDMKYEKPGAVDQTSVNAVKLYCKDGSNGELTGQITSFEGRYGNYMGR</sequence>
<keyword evidence="13" id="KW-1185">Reference proteome</keyword>
<evidence type="ECO:0000256" key="5">
    <source>
        <dbReference type="ARBA" id="ARBA00022989"/>
    </source>
</evidence>
<proteinExistence type="predicted"/>
<evidence type="ECO:0000256" key="1">
    <source>
        <dbReference type="ARBA" id="ARBA00004167"/>
    </source>
</evidence>
<keyword evidence="6" id="KW-0472">Membrane</keyword>
<organism evidence="12 13">
    <name type="scientific">Meganyctiphanes norvegica</name>
    <name type="common">Northern krill</name>
    <name type="synonym">Thysanopoda norvegica</name>
    <dbReference type="NCBI Taxonomy" id="48144"/>
    <lineage>
        <taxon>Eukaryota</taxon>
        <taxon>Metazoa</taxon>
        <taxon>Ecdysozoa</taxon>
        <taxon>Arthropoda</taxon>
        <taxon>Crustacea</taxon>
        <taxon>Multicrustacea</taxon>
        <taxon>Malacostraca</taxon>
        <taxon>Eumalacostraca</taxon>
        <taxon>Eucarida</taxon>
        <taxon>Euphausiacea</taxon>
        <taxon>Euphausiidae</taxon>
        <taxon>Meganyctiphanes</taxon>
    </lineage>
</organism>
<keyword evidence="9" id="KW-0325">Glycoprotein</keyword>
<feature type="non-terminal residue" evidence="12">
    <location>
        <position position="136"/>
    </location>
</feature>
<feature type="signal peptide" evidence="11">
    <location>
        <begin position="1"/>
        <end position="20"/>
    </location>
</feature>
<evidence type="ECO:0000256" key="10">
    <source>
        <dbReference type="PROSITE-ProRule" id="PRU00124"/>
    </source>
</evidence>
<feature type="chain" id="PRO_5043438776" evidence="11">
    <location>
        <begin position="21"/>
        <end position="136"/>
    </location>
</feature>
<dbReference type="FunFam" id="4.10.400.10:FF:000045">
    <property type="entry name" value="Low-density lipoprotein receptor-related protein 2"/>
    <property type="match status" value="1"/>
</dbReference>
<evidence type="ECO:0000256" key="4">
    <source>
        <dbReference type="ARBA" id="ARBA00022737"/>
    </source>
</evidence>
<dbReference type="Proteomes" id="UP001497623">
    <property type="component" value="Unassembled WGS sequence"/>
</dbReference>
<dbReference type="Pfam" id="PF03762">
    <property type="entry name" value="VOMI"/>
    <property type="match status" value="1"/>
</dbReference>
<dbReference type="InterPro" id="IPR002172">
    <property type="entry name" value="LDrepeatLR_classA_rpt"/>
</dbReference>
<dbReference type="InterPro" id="IPR036706">
    <property type="entry name" value="VOMI_sf"/>
</dbReference>
<keyword evidence="7 10" id="KW-1015">Disulfide bond</keyword>
<evidence type="ECO:0000313" key="12">
    <source>
        <dbReference type="EMBL" id="CAL4145458.1"/>
    </source>
</evidence>
<dbReference type="Pfam" id="PF00057">
    <property type="entry name" value="Ldl_recept_a"/>
    <property type="match status" value="1"/>
</dbReference>
<dbReference type="Gene3D" id="2.100.10.20">
    <property type="entry name" value="Vitelline membrane outer layer protein I (VOMI)"/>
    <property type="match status" value="1"/>
</dbReference>
<keyword evidence="5" id="KW-1133">Transmembrane helix</keyword>
<dbReference type="AlphaFoldDB" id="A0AAV2RX47"/>
<reference evidence="12 13" key="1">
    <citation type="submission" date="2024-05" db="EMBL/GenBank/DDBJ databases">
        <authorList>
            <person name="Wallberg A."/>
        </authorList>
    </citation>
    <scope>NUCLEOTIDE SEQUENCE [LARGE SCALE GENOMIC DNA]</scope>
</reference>
<dbReference type="PROSITE" id="PS50068">
    <property type="entry name" value="LDLRA_2"/>
    <property type="match status" value="1"/>
</dbReference>
<evidence type="ECO:0000256" key="2">
    <source>
        <dbReference type="ARBA" id="ARBA00004308"/>
    </source>
</evidence>
<evidence type="ECO:0000256" key="7">
    <source>
        <dbReference type="ARBA" id="ARBA00023157"/>
    </source>
</evidence>
<name>A0AAV2RX47_MEGNR</name>
<dbReference type="InterPro" id="IPR036055">
    <property type="entry name" value="LDL_receptor-like_sf"/>
</dbReference>
<comment type="subcellular location">
    <subcellularLocation>
        <location evidence="2">Endomembrane system</location>
    </subcellularLocation>
    <subcellularLocation>
        <location evidence="1">Membrane</location>
        <topology evidence="1">Single-pass membrane protein</topology>
    </subcellularLocation>
</comment>
<evidence type="ECO:0000256" key="3">
    <source>
        <dbReference type="ARBA" id="ARBA00022692"/>
    </source>
</evidence>
<dbReference type="GO" id="GO:0012505">
    <property type="term" value="C:endomembrane system"/>
    <property type="evidence" value="ECO:0007669"/>
    <property type="project" value="UniProtKB-SubCell"/>
</dbReference>
<keyword evidence="11" id="KW-0732">Signal</keyword>